<feature type="domain" description="Response regulatory" evidence="3">
    <location>
        <begin position="4"/>
        <end position="119"/>
    </location>
</feature>
<dbReference type="Proteomes" id="UP001228113">
    <property type="component" value="Chromosome"/>
</dbReference>
<accession>A0AA48GX62</accession>
<feature type="modified residue" description="4-aspartylphosphate" evidence="2">
    <location>
        <position position="53"/>
    </location>
</feature>
<keyword evidence="5" id="KW-1185">Reference proteome</keyword>
<dbReference type="GO" id="GO:0000160">
    <property type="term" value="P:phosphorelay signal transduction system"/>
    <property type="evidence" value="ECO:0007669"/>
    <property type="project" value="InterPro"/>
</dbReference>
<sequence length="373" mass="40024">MPSRVLFVDDDPLILTALARAFRKRFDLTTATSGREALDLIRTAPPFAVLVADMRMPGMDGVELLQEVKVLSPDTTRIMLTGQGDQLTAIEAVNSGSVFRFLTKPCDLGALGDMVEAGAHQYDLVTSGRELLEQTLSASIQMLVDLLSSFDPHAFGQAEQVRDLALRVATILGIPSPWDLGLAALLSPVGRMALPRTLQAREAAGEPLTAEERLLLADVPDESARLVGAIPRLAPVARIIRGSKRDLLGDAAREAPLEARILHAVADYVEEVRQRRNPAAVLGKLRLAEGAYDPHVLAALERVVEGRGPAEEGGRQALPVWGLQPGMCLVEDLVTLEGALVLSAGTRLSPVHLERLRSVAAVSRLPEPVLVTG</sequence>
<dbReference type="SMART" id="SM00448">
    <property type="entry name" value="REC"/>
    <property type="match status" value="1"/>
</dbReference>
<dbReference type="RefSeq" id="WP_243329930.1">
    <property type="nucleotide sequence ID" value="NZ_AP027081.1"/>
</dbReference>
<dbReference type="InterPro" id="IPR050595">
    <property type="entry name" value="Bact_response_regulator"/>
</dbReference>
<dbReference type="SUPFAM" id="SSF52172">
    <property type="entry name" value="CheY-like"/>
    <property type="match status" value="1"/>
</dbReference>
<keyword evidence="1 2" id="KW-0597">Phosphoprotein</keyword>
<gene>
    <name evidence="4" type="primary">cyaA</name>
    <name evidence="4" type="ORF">METESE_28670</name>
</gene>
<dbReference type="CDD" id="cd17569">
    <property type="entry name" value="REC_HupR-like"/>
    <property type="match status" value="1"/>
</dbReference>
<dbReference type="KEGG" id="msea:METESE_28670"/>
<protein>
    <submittedName>
        <fullName evidence="4">Response regulator</fullName>
    </submittedName>
</protein>
<dbReference type="Pfam" id="PF13487">
    <property type="entry name" value="HD_5"/>
    <property type="match status" value="1"/>
</dbReference>
<evidence type="ECO:0000313" key="4">
    <source>
        <dbReference type="EMBL" id="BDU77909.1"/>
    </source>
</evidence>
<reference evidence="4" key="1">
    <citation type="journal article" date="2023" name="Int. J. Syst. Evol. Microbiol.">
        <title>Mesoterricola silvestris gen. nov., sp. nov., Mesoterricola sediminis sp. nov., Geothrix oryzae sp. nov., Geothrix edaphica sp. nov., Geothrix rubra sp. nov., and Geothrix limicola sp. nov., six novel members of Acidobacteriota isolated from soils.</title>
        <authorList>
            <person name="Itoh H."/>
            <person name="Sugisawa Y."/>
            <person name="Mise K."/>
            <person name="Xu Z."/>
            <person name="Kuniyasu M."/>
            <person name="Ushijima N."/>
            <person name="Kawano K."/>
            <person name="Kobayashi E."/>
            <person name="Shiratori Y."/>
            <person name="Masuda Y."/>
            <person name="Senoo K."/>
        </authorList>
    </citation>
    <scope>NUCLEOTIDE SEQUENCE</scope>
    <source>
        <strain evidence="4">W786</strain>
    </source>
</reference>
<dbReference type="Gene3D" id="3.40.50.2300">
    <property type="match status" value="1"/>
</dbReference>
<dbReference type="Pfam" id="PF00072">
    <property type="entry name" value="Response_reg"/>
    <property type="match status" value="1"/>
</dbReference>
<evidence type="ECO:0000313" key="5">
    <source>
        <dbReference type="Proteomes" id="UP001228113"/>
    </source>
</evidence>
<dbReference type="InterPro" id="IPR001789">
    <property type="entry name" value="Sig_transdc_resp-reg_receiver"/>
</dbReference>
<dbReference type="PANTHER" id="PTHR44591:SF19">
    <property type="entry name" value="TWO-COMPONENT RESPONSE REGULATOR-RELATED"/>
    <property type="match status" value="1"/>
</dbReference>
<dbReference type="InterPro" id="IPR011006">
    <property type="entry name" value="CheY-like_superfamily"/>
</dbReference>
<dbReference type="Gene3D" id="1.10.3210.10">
    <property type="entry name" value="Hypothetical protein af1432"/>
    <property type="match status" value="1"/>
</dbReference>
<evidence type="ECO:0000259" key="3">
    <source>
        <dbReference type="PROSITE" id="PS50110"/>
    </source>
</evidence>
<dbReference type="AlphaFoldDB" id="A0AA48GX62"/>
<evidence type="ECO:0000256" key="1">
    <source>
        <dbReference type="ARBA" id="ARBA00022553"/>
    </source>
</evidence>
<dbReference type="PANTHER" id="PTHR44591">
    <property type="entry name" value="STRESS RESPONSE REGULATOR PROTEIN 1"/>
    <property type="match status" value="1"/>
</dbReference>
<dbReference type="PROSITE" id="PS50110">
    <property type="entry name" value="RESPONSE_REGULATORY"/>
    <property type="match status" value="1"/>
</dbReference>
<name>A0AA48GX62_9BACT</name>
<evidence type="ECO:0000256" key="2">
    <source>
        <dbReference type="PROSITE-ProRule" id="PRU00169"/>
    </source>
</evidence>
<dbReference type="EMBL" id="AP027081">
    <property type="protein sequence ID" value="BDU77909.1"/>
    <property type="molecule type" value="Genomic_DNA"/>
</dbReference>
<proteinExistence type="predicted"/>
<organism evidence="4 5">
    <name type="scientific">Mesoterricola sediminis</name>
    <dbReference type="NCBI Taxonomy" id="2927980"/>
    <lineage>
        <taxon>Bacteria</taxon>
        <taxon>Pseudomonadati</taxon>
        <taxon>Acidobacteriota</taxon>
        <taxon>Holophagae</taxon>
        <taxon>Holophagales</taxon>
        <taxon>Holophagaceae</taxon>
        <taxon>Mesoterricola</taxon>
    </lineage>
</organism>